<reference evidence="2" key="1">
    <citation type="journal article" date="2019" name="Int. J. Syst. Evol. Microbiol.">
        <title>The Global Catalogue of Microorganisms (GCM) 10K type strain sequencing project: providing services to taxonomists for standard genome sequencing and annotation.</title>
        <authorList>
            <consortium name="The Broad Institute Genomics Platform"/>
            <consortium name="The Broad Institute Genome Sequencing Center for Infectious Disease"/>
            <person name="Wu L."/>
            <person name="Ma J."/>
        </authorList>
    </citation>
    <scope>NUCLEOTIDE SEQUENCE [LARGE SCALE GENOMIC DNA]</scope>
    <source>
        <strain evidence="2">CGMCC 1.15959</strain>
    </source>
</reference>
<dbReference type="EMBL" id="BMKL01000001">
    <property type="protein sequence ID" value="GGE03226.1"/>
    <property type="molecule type" value="Genomic_DNA"/>
</dbReference>
<name>A0ABQ1SC99_9SPHN</name>
<organism evidence="1 2">
    <name type="scientific">Tsuneonella deserti</name>
    <dbReference type="NCBI Taxonomy" id="2035528"/>
    <lineage>
        <taxon>Bacteria</taxon>
        <taxon>Pseudomonadati</taxon>
        <taxon>Pseudomonadota</taxon>
        <taxon>Alphaproteobacteria</taxon>
        <taxon>Sphingomonadales</taxon>
        <taxon>Erythrobacteraceae</taxon>
        <taxon>Tsuneonella</taxon>
    </lineage>
</organism>
<accession>A0ABQ1SC99</accession>
<gene>
    <name evidence="1" type="ORF">GCM10011515_23580</name>
</gene>
<comment type="caution">
    <text evidence="1">The sequence shown here is derived from an EMBL/GenBank/DDBJ whole genome shotgun (WGS) entry which is preliminary data.</text>
</comment>
<evidence type="ECO:0000313" key="2">
    <source>
        <dbReference type="Proteomes" id="UP000619041"/>
    </source>
</evidence>
<evidence type="ECO:0000313" key="1">
    <source>
        <dbReference type="EMBL" id="GGE03226.1"/>
    </source>
</evidence>
<dbReference type="Proteomes" id="UP000619041">
    <property type="component" value="Unassembled WGS sequence"/>
</dbReference>
<protein>
    <submittedName>
        <fullName evidence="1">Uncharacterized protein</fullName>
    </submittedName>
</protein>
<keyword evidence="2" id="KW-1185">Reference proteome</keyword>
<proteinExistence type="predicted"/>
<sequence length="99" mass="11252">MKSLRRKEIVVIGDRILKYIRMAEVYVRIVICGGHANVSNGFEQGCCDRYAFDCEKKIWVQFSATFDDRGSIFLGAVDELRLLEQFSKGAPRSAANEFP</sequence>